<dbReference type="Pfam" id="PF18895">
    <property type="entry name" value="T4SS_pilin"/>
    <property type="match status" value="1"/>
</dbReference>
<proteinExistence type="predicted"/>
<dbReference type="Proteomes" id="UP000035648">
    <property type="component" value="Chromosome"/>
</dbReference>
<organism evidence="2 3">
    <name type="scientific">Berkelbacteria bacterium GW2011_GWE1_39_12</name>
    <dbReference type="NCBI Taxonomy" id="1618337"/>
    <lineage>
        <taxon>Bacteria</taxon>
        <taxon>Candidatus Berkelbacteria</taxon>
    </lineage>
</organism>
<evidence type="ECO:0000256" key="1">
    <source>
        <dbReference type="SAM" id="Phobius"/>
    </source>
</evidence>
<dbReference type="STRING" id="1618337.UT28_C0001G0433"/>
<accession>A0A0G4B328</accession>
<dbReference type="AlphaFoldDB" id="A0A0G4B328"/>
<feature type="transmembrane region" description="Helical" evidence="1">
    <location>
        <begin position="80"/>
        <end position="98"/>
    </location>
</feature>
<name>A0A0G4B328_9BACT</name>
<sequence length="109" mass="11890">MQDLFIFLNQAKAQSDTLVGVTEVRSSASNFSNVHEVVAGAITWITVIASALLLIAIIYSGIMYITSGGDQTKAENAKKNLLWAIIGMFVILFSYTVIEYLPNFIESAP</sequence>
<evidence type="ECO:0000313" key="2">
    <source>
        <dbReference type="EMBL" id="AKM82239.1"/>
    </source>
</evidence>
<dbReference type="InterPro" id="IPR043993">
    <property type="entry name" value="T4SS_pilin"/>
</dbReference>
<evidence type="ECO:0000313" key="3">
    <source>
        <dbReference type="Proteomes" id="UP000035648"/>
    </source>
</evidence>
<protein>
    <submittedName>
        <fullName evidence="2">DivTM protein</fullName>
    </submittedName>
</protein>
<keyword evidence="1" id="KW-1133">Transmembrane helix</keyword>
<dbReference type="KEGG" id="bbgw:UT28_C0001G0433"/>
<reference evidence="2 3" key="1">
    <citation type="journal article" date="2015" name="Nature">
        <title>rRNA introns, odd ribosomes, and small enigmatic genomes across a large radiation of phyla.</title>
        <authorList>
            <person name="Brown C.T."/>
            <person name="Hug L.A."/>
            <person name="Thomas B.C."/>
            <person name="Sharon I."/>
            <person name="Castelle C.J."/>
            <person name="Singh A."/>
            <person name="Wilkins M.J."/>
            <person name="Williams K.H."/>
            <person name="Banfield J.F."/>
        </authorList>
    </citation>
    <scope>NUCLEOTIDE SEQUENCE [LARGE SCALE GENOMIC DNA]</scope>
</reference>
<feature type="transmembrane region" description="Helical" evidence="1">
    <location>
        <begin position="37"/>
        <end position="59"/>
    </location>
</feature>
<dbReference type="EMBL" id="CP011213">
    <property type="protein sequence ID" value="AKM82239.1"/>
    <property type="molecule type" value="Genomic_DNA"/>
</dbReference>
<keyword evidence="1" id="KW-0472">Membrane</keyword>
<keyword evidence="1" id="KW-0812">Transmembrane</keyword>
<gene>
    <name evidence="2" type="primary">divTM</name>
    <name evidence="2" type="ORF">UT28_C0001G0433</name>
</gene>